<reference evidence="9 10" key="1">
    <citation type="journal article" date="2018" name="J. Microbiol.">
        <title>Salicibibacter kimchii gen. nov., sp. nov., a moderately halophilic and alkalitolerant bacterium in the family Bacillaceae, isolated from kimchi.</title>
        <authorList>
            <person name="Jang J.Y."/>
            <person name="Oh Y.J."/>
            <person name="Lim S.K."/>
            <person name="Park H.K."/>
            <person name="Lee C."/>
            <person name="Kim J.Y."/>
            <person name="Lee M.A."/>
            <person name="Choi H.J."/>
        </authorList>
    </citation>
    <scope>NUCLEOTIDE SEQUENCE [LARGE SCALE GENOMIC DNA]</scope>
    <source>
        <strain evidence="9 10">NKC1-1</strain>
    </source>
</reference>
<dbReference type="Proteomes" id="UP000252100">
    <property type="component" value="Chromosome"/>
</dbReference>
<name>A0A345BVK5_9BACI</name>
<feature type="transmembrane region" description="Helical" evidence="7">
    <location>
        <begin position="6"/>
        <end position="24"/>
    </location>
</feature>
<dbReference type="PANTHER" id="PTHR34582">
    <property type="entry name" value="UPF0702 TRANSMEMBRANE PROTEIN YCAP"/>
    <property type="match status" value="1"/>
</dbReference>
<keyword evidence="10" id="KW-1185">Reference proteome</keyword>
<keyword evidence="6 7" id="KW-0472">Membrane</keyword>
<organism evidence="9 10">
    <name type="scientific">Salicibibacter kimchii</name>
    <dbReference type="NCBI Taxonomy" id="2099786"/>
    <lineage>
        <taxon>Bacteria</taxon>
        <taxon>Bacillati</taxon>
        <taxon>Bacillota</taxon>
        <taxon>Bacilli</taxon>
        <taxon>Bacillales</taxon>
        <taxon>Bacillaceae</taxon>
        <taxon>Salicibibacter</taxon>
    </lineage>
</organism>
<proteinExistence type="inferred from homology"/>
<keyword evidence="5 7" id="KW-1133">Transmembrane helix</keyword>
<evidence type="ECO:0000256" key="3">
    <source>
        <dbReference type="ARBA" id="ARBA00022475"/>
    </source>
</evidence>
<protein>
    <submittedName>
        <fullName evidence="9">DUF421 domain-containing protein</fullName>
    </submittedName>
</protein>
<evidence type="ECO:0000313" key="9">
    <source>
        <dbReference type="EMBL" id="AXF54986.1"/>
    </source>
</evidence>
<evidence type="ECO:0000256" key="6">
    <source>
        <dbReference type="ARBA" id="ARBA00023136"/>
    </source>
</evidence>
<dbReference type="InterPro" id="IPR007353">
    <property type="entry name" value="DUF421"/>
</dbReference>
<dbReference type="KEGG" id="rue:DT065_02455"/>
<accession>A0A345BVK5</accession>
<evidence type="ECO:0000256" key="4">
    <source>
        <dbReference type="ARBA" id="ARBA00022692"/>
    </source>
</evidence>
<evidence type="ECO:0000256" key="5">
    <source>
        <dbReference type="ARBA" id="ARBA00022989"/>
    </source>
</evidence>
<gene>
    <name evidence="9" type="ORF">DT065_02455</name>
</gene>
<keyword evidence="3" id="KW-1003">Cell membrane</keyword>
<dbReference type="PANTHER" id="PTHR34582:SF2">
    <property type="entry name" value="UPF0702 TRANSMEMBRANE PROTEIN YDFR"/>
    <property type="match status" value="1"/>
</dbReference>
<evidence type="ECO:0000256" key="7">
    <source>
        <dbReference type="SAM" id="Phobius"/>
    </source>
</evidence>
<feature type="domain" description="YetF C-terminal" evidence="8">
    <location>
        <begin position="78"/>
        <end position="176"/>
    </location>
</feature>
<dbReference type="InterPro" id="IPR023090">
    <property type="entry name" value="UPF0702_alpha/beta_dom_sf"/>
</dbReference>
<evidence type="ECO:0000256" key="2">
    <source>
        <dbReference type="ARBA" id="ARBA00006448"/>
    </source>
</evidence>
<keyword evidence="4 7" id="KW-0812">Transmembrane</keyword>
<dbReference type="Gene3D" id="3.30.240.20">
    <property type="entry name" value="bsu07140 like domains"/>
    <property type="match status" value="1"/>
</dbReference>
<dbReference type="OrthoDB" id="1796697at2"/>
<evidence type="ECO:0000313" key="10">
    <source>
        <dbReference type="Proteomes" id="UP000252100"/>
    </source>
</evidence>
<evidence type="ECO:0000256" key="1">
    <source>
        <dbReference type="ARBA" id="ARBA00004651"/>
    </source>
</evidence>
<dbReference type="GO" id="GO:0005886">
    <property type="term" value="C:plasma membrane"/>
    <property type="evidence" value="ECO:0007669"/>
    <property type="project" value="UniProtKB-SubCell"/>
</dbReference>
<feature type="transmembrane region" description="Helical" evidence="7">
    <location>
        <begin position="56"/>
        <end position="75"/>
    </location>
</feature>
<comment type="similarity">
    <text evidence="2">Belongs to the UPF0702 family.</text>
</comment>
<dbReference type="Pfam" id="PF04239">
    <property type="entry name" value="DUF421"/>
    <property type="match status" value="1"/>
</dbReference>
<comment type="subcellular location">
    <subcellularLocation>
        <location evidence="1">Cell membrane</location>
        <topology evidence="1">Multi-pass membrane protein</topology>
    </subcellularLocation>
</comment>
<dbReference type="EMBL" id="CP031092">
    <property type="protein sequence ID" value="AXF54986.1"/>
    <property type="molecule type" value="Genomic_DNA"/>
</dbReference>
<feature type="transmembrane region" description="Helical" evidence="7">
    <location>
        <begin position="31"/>
        <end position="50"/>
    </location>
</feature>
<evidence type="ECO:0000259" key="8">
    <source>
        <dbReference type="Pfam" id="PF04239"/>
    </source>
</evidence>
<dbReference type="AlphaFoldDB" id="A0A345BVK5"/>
<sequence>MMMELVLQAILIYIGGTTILRISGRRSISQMTIPQTAIMIGIGSLMIQPLTGNGTWWTLGIALVLILCLIATEYIQIKFNPAETAISGKAVPIIENGTFNEKNLKKMLLPVDKAEARLREAGIASIQDVQYATIESSGSLGYTLKPEKQPATKEDIQNLMQLIENGQANKNTVDPSQSNIFTEIIDKENSNEKNIPDKLQ</sequence>